<protein>
    <submittedName>
        <fullName evidence="1">Uncharacterized protein</fullName>
    </submittedName>
</protein>
<evidence type="ECO:0000313" key="2">
    <source>
        <dbReference type="Proteomes" id="UP000828941"/>
    </source>
</evidence>
<reference evidence="1 2" key="1">
    <citation type="journal article" date="2022" name="DNA Res.">
        <title>Chromosomal-level genome assembly of the orchid tree Bauhinia variegata (Leguminosae; Cercidoideae) supports the allotetraploid origin hypothesis of Bauhinia.</title>
        <authorList>
            <person name="Zhong Y."/>
            <person name="Chen Y."/>
            <person name="Zheng D."/>
            <person name="Pang J."/>
            <person name="Liu Y."/>
            <person name="Luo S."/>
            <person name="Meng S."/>
            <person name="Qian L."/>
            <person name="Wei D."/>
            <person name="Dai S."/>
            <person name="Zhou R."/>
        </authorList>
    </citation>
    <scope>NUCLEOTIDE SEQUENCE [LARGE SCALE GENOMIC DNA]</scope>
    <source>
        <strain evidence="1">BV-YZ2020</strain>
    </source>
</reference>
<sequence length="441" mass="49270">MSEIKIEIISRNCIKPSTPTPPYLETFRLSLLDQLSPNIHGNSTFFYPYNSTNDPISEFSTRSKLLRKSLSETLTRFYPLAGRLQDASTIGCNDDGAFFIEARTDSPLSDILGSPDFNRIQHLLPTSDKETVEISNGSMLLVQFTLFGCGGTTVTISLTHKIADIAAFIALIQSWTAACRGVAEVAVPELDIGGSLFPQREILGMSASVHIAAEKFKARRFIFSEFKVGELRSRIISALGKEAEFKPSRVEVVLALIWRCAISSSRSKTGSFKPSALFQAVNLRPRMDPPVPDSALGNFVWPFAVMAEEEGDLELQELVKKMRKSMKEFLEKKVNKFKGDGFGAVMEALKERGELFKKNKDILVYKCSSWCKFALLEFDFGWGNNVWMTSVNNLVSNTIALMDTQDGGVEVLVTLDEQEMDIFEQHQELLQYALRNPSIII</sequence>
<accession>A0ACB9LVS4</accession>
<organism evidence="1 2">
    <name type="scientific">Bauhinia variegata</name>
    <name type="common">Purple orchid tree</name>
    <name type="synonym">Phanera variegata</name>
    <dbReference type="NCBI Taxonomy" id="167791"/>
    <lineage>
        <taxon>Eukaryota</taxon>
        <taxon>Viridiplantae</taxon>
        <taxon>Streptophyta</taxon>
        <taxon>Embryophyta</taxon>
        <taxon>Tracheophyta</taxon>
        <taxon>Spermatophyta</taxon>
        <taxon>Magnoliopsida</taxon>
        <taxon>eudicotyledons</taxon>
        <taxon>Gunneridae</taxon>
        <taxon>Pentapetalae</taxon>
        <taxon>rosids</taxon>
        <taxon>fabids</taxon>
        <taxon>Fabales</taxon>
        <taxon>Fabaceae</taxon>
        <taxon>Cercidoideae</taxon>
        <taxon>Cercideae</taxon>
        <taxon>Bauhiniinae</taxon>
        <taxon>Bauhinia</taxon>
    </lineage>
</organism>
<comment type="caution">
    <text evidence="1">The sequence shown here is derived from an EMBL/GenBank/DDBJ whole genome shotgun (WGS) entry which is preliminary data.</text>
</comment>
<dbReference type="EMBL" id="CM039436">
    <property type="protein sequence ID" value="KAI4315147.1"/>
    <property type="molecule type" value="Genomic_DNA"/>
</dbReference>
<name>A0ACB9LVS4_BAUVA</name>
<proteinExistence type="predicted"/>
<keyword evidence="2" id="KW-1185">Reference proteome</keyword>
<gene>
    <name evidence="1" type="ORF">L6164_027989</name>
</gene>
<dbReference type="Proteomes" id="UP000828941">
    <property type="component" value="Chromosome 11"/>
</dbReference>
<evidence type="ECO:0000313" key="1">
    <source>
        <dbReference type="EMBL" id="KAI4315147.1"/>
    </source>
</evidence>